<evidence type="ECO:0000313" key="12">
    <source>
        <dbReference type="Proteomes" id="UP000053477"/>
    </source>
</evidence>
<feature type="transmembrane region" description="Helical" evidence="10">
    <location>
        <begin position="205"/>
        <end position="228"/>
    </location>
</feature>
<dbReference type="FunCoup" id="A0A0H2RMF9">
    <property type="interactions" value="87"/>
</dbReference>
<dbReference type="Pfam" id="PF02076">
    <property type="entry name" value="STE3"/>
    <property type="match status" value="1"/>
</dbReference>
<evidence type="ECO:0000313" key="11">
    <source>
        <dbReference type="EMBL" id="KLO06016.1"/>
    </source>
</evidence>
<reference evidence="11 12" key="1">
    <citation type="submission" date="2015-04" db="EMBL/GenBank/DDBJ databases">
        <title>Complete genome sequence of Schizopora paradoxa KUC8140, a cosmopolitan wood degrader in East Asia.</title>
        <authorList>
            <consortium name="DOE Joint Genome Institute"/>
            <person name="Min B."/>
            <person name="Park H."/>
            <person name="Jang Y."/>
            <person name="Kim J.-J."/>
            <person name="Kim K.H."/>
            <person name="Pangilinan J."/>
            <person name="Lipzen A."/>
            <person name="Riley R."/>
            <person name="Grigoriev I.V."/>
            <person name="Spatafora J.W."/>
            <person name="Choi I.-G."/>
        </authorList>
    </citation>
    <scope>NUCLEOTIDE SEQUENCE [LARGE SCALE GENOMIC DNA]</scope>
    <source>
        <strain evidence="11 12">KUC8140</strain>
    </source>
</reference>
<dbReference type="OrthoDB" id="2874149at2759"/>
<evidence type="ECO:0000256" key="1">
    <source>
        <dbReference type="ARBA" id="ARBA00004141"/>
    </source>
</evidence>
<feature type="transmembrane region" description="Helical" evidence="10">
    <location>
        <begin position="77"/>
        <end position="95"/>
    </location>
</feature>
<dbReference type="PANTHER" id="PTHR28097:SF1">
    <property type="entry name" value="PHEROMONE A FACTOR RECEPTOR"/>
    <property type="match status" value="1"/>
</dbReference>
<accession>A0A0H2RMF9</accession>
<evidence type="ECO:0000256" key="3">
    <source>
        <dbReference type="ARBA" id="ARBA00022507"/>
    </source>
</evidence>
<evidence type="ECO:0000256" key="9">
    <source>
        <dbReference type="ARBA" id="ARBA00023224"/>
    </source>
</evidence>
<dbReference type="GO" id="GO:0000750">
    <property type="term" value="P:pheromone-dependent signal transduction involved in conjugation with cellular fusion"/>
    <property type="evidence" value="ECO:0007669"/>
    <property type="project" value="TreeGrafter"/>
</dbReference>
<feature type="transmembrane region" description="Helical" evidence="10">
    <location>
        <begin position="12"/>
        <end position="29"/>
    </location>
</feature>
<comment type="similarity">
    <text evidence="2">Belongs to the G-protein coupled receptor 4 family.</text>
</comment>
<evidence type="ECO:0000256" key="10">
    <source>
        <dbReference type="SAM" id="Phobius"/>
    </source>
</evidence>
<keyword evidence="5 10" id="KW-1133">Transmembrane helix</keyword>
<protein>
    <submittedName>
        <fullName evidence="11">Fungal pheromone STE3G-protein-coupled receptor</fullName>
    </submittedName>
</protein>
<evidence type="ECO:0000256" key="7">
    <source>
        <dbReference type="ARBA" id="ARBA00023136"/>
    </source>
</evidence>
<feature type="transmembrane region" description="Helical" evidence="10">
    <location>
        <begin position="115"/>
        <end position="135"/>
    </location>
</feature>
<evidence type="ECO:0000256" key="6">
    <source>
        <dbReference type="ARBA" id="ARBA00023040"/>
    </source>
</evidence>
<keyword evidence="4 10" id="KW-0812">Transmembrane</keyword>
<dbReference type="InParanoid" id="A0A0H2RMF9"/>
<feature type="transmembrane region" description="Helical" evidence="10">
    <location>
        <begin position="36"/>
        <end position="57"/>
    </location>
</feature>
<keyword evidence="12" id="KW-1185">Reference proteome</keyword>
<gene>
    <name evidence="11" type="ORF">SCHPADRAFT_838581</name>
</gene>
<name>A0A0H2RMF9_9AGAM</name>
<keyword evidence="7 10" id="KW-0472">Membrane</keyword>
<keyword evidence="3" id="KW-0589">Pheromone response</keyword>
<proteinExistence type="inferred from homology"/>
<feature type="transmembrane region" description="Helical" evidence="10">
    <location>
        <begin position="155"/>
        <end position="184"/>
    </location>
</feature>
<keyword evidence="8 11" id="KW-0675">Receptor</keyword>
<dbReference type="EMBL" id="KQ086246">
    <property type="protein sequence ID" value="KLO06016.1"/>
    <property type="molecule type" value="Genomic_DNA"/>
</dbReference>
<sequence length="359" mass="40412">MYKLTPYPITPIGSFIGIVLSLLPLFSGVRSLSLGVWGFAIWTAVGNFIVFVNTTLWHDNVDDIAPVWCDIATKLDTGAAFGVSASSFCISLCLYKTTHYLVYLETQKQRRRAVFYELLLIIGLPILLMGLSIVIQPFRFEIVEEEGCVQTLYSYLGYLIACAPSLILSLACLVLAPLTLRIFIRQRKAMNKFLQSNQHMTRGRYNRLIVMTCMDAILNLSPAIIVIVTNAKAGEDSPYNHPFISWKFIHDDLVPGFSFSSIIQVPASEWSTDTGSVVSVKWNEWYYVAVAIGFFAIFGTNPEMRRHYRSAIWFIPEHLGVKKYASSESGSNPDVAVNSDLELHQCQNRIEQLPRINFG</sequence>
<dbReference type="PANTHER" id="PTHR28097">
    <property type="entry name" value="PHEROMONE A FACTOR RECEPTOR"/>
    <property type="match status" value="1"/>
</dbReference>
<evidence type="ECO:0000256" key="2">
    <source>
        <dbReference type="ARBA" id="ARBA00011085"/>
    </source>
</evidence>
<dbReference type="Proteomes" id="UP000053477">
    <property type="component" value="Unassembled WGS sequence"/>
</dbReference>
<dbReference type="AlphaFoldDB" id="A0A0H2RMF9"/>
<evidence type="ECO:0000256" key="5">
    <source>
        <dbReference type="ARBA" id="ARBA00022989"/>
    </source>
</evidence>
<evidence type="ECO:0000256" key="4">
    <source>
        <dbReference type="ARBA" id="ARBA00022692"/>
    </source>
</evidence>
<comment type="subcellular location">
    <subcellularLocation>
        <location evidence="1">Membrane</location>
        <topology evidence="1">Multi-pass membrane protein</topology>
    </subcellularLocation>
</comment>
<feature type="transmembrane region" description="Helical" evidence="10">
    <location>
        <begin position="285"/>
        <end position="301"/>
    </location>
</feature>
<dbReference type="InterPro" id="IPR001499">
    <property type="entry name" value="GPCR_STE3"/>
</dbReference>
<organism evidence="11 12">
    <name type="scientific">Schizopora paradoxa</name>
    <dbReference type="NCBI Taxonomy" id="27342"/>
    <lineage>
        <taxon>Eukaryota</taxon>
        <taxon>Fungi</taxon>
        <taxon>Dikarya</taxon>
        <taxon>Basidiomycota</taxon>
        <taxon>Agaricomycotina</taxon>
        <taxon>Agaricomycetes</taxon>
        <taxon>Hymenochaetales</taxon>
        <taxon>Schizoporaceae</taxon>
        <taxon>Schizopora</taxon>
    </lineage>
</organism>
<dbReference type="GO" id="GO:0005886">
    <property type="term" value="C:plasma membrane"/>
    <property type="evidence" value="ECO:0007669"/>
    <property type="project" value="TreeGrafter"/>
</dbReference>
<keyword evidence="6" id="KW-0297">G-protein coupled receptor</keyword>
<dbReference type="PRINTS" id="PR00899">
    <property type="entry name" value="GPCRSTE3"/>
</dbReference>
<dbReference type="GO" id="GO:0004932">
    <property type="term" value="F:mating-type factor pheromone receptor activity"/>
    <property type="evidence" value="ECO:0007669"/>
    <property type="project" value="InterPro"/>
</dbReference>
<evidence type="ECO:0000256" key="8">
    <source>
        <dbReference type="ARBA" id="ARBA00023170"/>
    </source>
</evidence>
<keyword evidence="9" id="KW-0807">Transducer</keyword>